<accession>A0A411PMH4</accession>
<keyword evidence="3" id="KW-1185">Reference proteome</keyword>
<feature type="transmembrane region" description="Helical" evidence="1">
    <location>
        <begin position="36"/>
        <end position="54"/>
    </location>
</feature>
<proteinExistence type="predicted"/>
<feature type="transmembrane region" description="Helical" evidence="1">
    <location>
        <begin position="61"/>
        <end position="80"/>
    </location>
</feature>
<dbReference type="KEGG" id="smai:EXU30_01105"/>
<evidence type="ECO:0000313" key="2">
    <source>
        <dbReference type="EMBL" id="QBF84747.1"/>
    </source>
</evidence>
<evidence type="ECO:0000313" key="3">
    <source>
        <dbReference type="Proteomes" id="UP000291106"/>
    </source>
</evidence>
<dbReference type="Proteomes" id="UP000291106">
    <property type="component" value="Chromosome"/>
</dbReference>
<protein>
    <submittedName>
        <fullName evidence="2">DUF2069 domain-containing protein</fullName>
    </submittedName>
</protein>
<dbReference type="AlphaFoldDB" id="A0A411PMH4"/>
<organism evidence="2 3">
    <name type="scientific">Shewanella maritima</name>
    <dbReference type="NCBI Taxonomy" id="2520507"/>
    <lineage>
        <taxon>Bacteria</taxon>
        <taxon>Pseudomonadati</taxon>
        <taxon>Pseudomonadota</taxon>
        <taxon>Gammaproteobacteria</taxon>
        <taxon>Alteromonadales</taxon>
        <taxon>Shewanellaceae</taxon>
        <taxon>Shewanella</taxon>
    </lineage>
</organism>
<keyword evidence="1" id="KW-1133">Transmembrane helix</keyword>
<name>A0A411PMH4_9GAMM</name>
<dbReference type="EMBL" id="CP036200">
    <property type="protein sequence ID" value="QBF84747.1"/>
    <property type="molecule type" value="Genomic_DNA"/>
</dbReference>
<keyword evidence="1" id="KW-0812">Transmembrane</keyword>
<feature type="transmembrane region" description="Helical" evidence="1">
    <location>
        <begin position="86"/>
        <end position="107"/>
    </location>
</feature>
<keyword evidence="1" id="KW-0472">Membrane</keyword>
<evidence type="ECO:0000256" key="1">
    <source>
        <dbReference type="SAM" id="Phobius"/>
    </source>
</evidence>
<reference evidence="2 3" key="1">
    <citation type="submission" date="2019-02" db="EMBL/GenBank/DDBJ databases">
        <title>Shewanella sp. D4-2 isolated from Dokdo Island.</title>
        <authorList>
            <person name="Baek K."/>
        </authorList>
    </citation>
    <scope>NUCLEOTIDE SEQUENCE [LARGE SCALE GENOMIC DNA]</scope>
    <source>
        <strain evidence="2 3">D4-2</strain>
    </source>
</reference>
<gene>
    <name evidence="2" type="ORF">EXU30_01105</name>
</gene>
<dbReference type="Pfam" id="PF09842">
    <property type="entry name" value="DUF2069"/>
    <property type="match status" value="1"/>
</dbReference>
<sequence length="126" mass="14142">MSSATLMQLCRIGYLALVALLAGYFIQQGINGDYSMVFSVLWILPLLLPLKGVITGNPYTYAWASFILCLYLLHGLTLVYVTEELLLFAIIESVLISLLLIGFPFYARKRGRELGLGLKKHKNKDK</sequence>
<feature type="transmembrane region" description="Helical" evidence="1">
    <location>
        <begin position="12"/>
        <end position="30"/>
    </location>
</feature>
<dbReference type="RefSeq" id="WP_130603159.1">
    <property type="nucleotide sequence ID" value="NZ_CP036200.1"/>
</dbReference>
<dbReference type="InterPro" id="IPR018643">
    <property type="entry name" value="DUF2069_membrane"/>
</dbReference>